<comment type="catalytic activity">
    <reaction evidence="11 14">
        <text>an aryl sulfate + H2O = a phenol + sulfate + H(+)</text>
        <dbReference type="Rhea" id="RHEA:17261"/>
        <dbReference type="ChEBI" id="CHEBI:15377"/>
        <dbReference type="ChEBI" id="CHEBI:15378"/>
        <dbReference type="ChEBI" id="CHEBI:16189"/>
        <dbReference type="ChEBI" id="CHEBI:33853"/>
        <dbReference type="ChEBI" id="CHEBI:140317"/>
        <dbReference type="EC" id="3.1.6.1"/>
    </reaction>
</comment>
<sequence>MARKPSTLLVGGSLLLLALTLNLSLAAAAPPNFVVFFTDDQDALQNSTHPRYMPNLHKWIREPGIELSNYFVTTPVCCPSRTNLWRGQFAHNTNFTDVLGPHGGYAKWKRLGIDKSYLPVWLQELGYNTYYVGKFLVDYSVSNYKDVPAGWTDIDALITPYMFDYNNPGFSRNGAEPNIYPGQYSNDVVADKAVAQVKSAIAAGKPFYHQISPIAPHTSTQFVYNQETNSTSVFFYPPIPAPRHWELFSDAKLPEANNRKNIFEADVSDKPAWIRALPLAQQNNRTYLEEVYRLRLRSLASVDELLGRVVQVLNDTGVLDNTYLIYSADNGYHVGIHRFGAGKTTPYDEDLRVPFLIRGPGIKASKSTKPANSKVGLHVDFAPTVLTLAGAGGQLGEKALDGTPLGIYASDDGSLSQSYPRPKYHRNQFQGEFWGGWSDEVLHHIPRYVNNTWKTVRVFDEETNGQAWKLVAYCTNERELYDLRADPGELKSQYGNPKLAAVQSRLEGLLAVLAVCKGESCRNPWNVLHPDGEVSTWREAIKSKYDDVYNKIPKFKFQSCLGYQVYANEVSIFRDQIAAANTPPPASRPQARRSAQQAFGDGVGAQQTPAVFRARVEDHAVPVPPEVLHADVVKWFANKDYDLA</sequence>
<evidence type="ECO:0000256" key="1">
    <source>
        <dbReference type="ARBA" id="ARBA00004418"/>
    </source>
</evidence>
<dbReference type="EMBL" id="LSYV01000017">
    <property type="protein sequence ID" value="KXZ50558.1"/>
    <property type="molecule type" value="Genomic_DNA"/>
</dbReference>
<comment type="similarity">
    <text evidence="2 14">Belongs to the sulfatase family.</text>
</comment>
<dbReference type="AlphaFoldDB" id="A0A150GL99"/>
<protein>
    <recommendedName>
        <fullName evidence="12 14">Arylsulfatase</fullName>
        <shortName evidence="14">AS</shortName>
        <ecNumber evidence="10 14">3.1.6.1</ecNumber>
    </recommendedName>
    <alternativeName>
        <fullName evidence="13 14">Aryl-sulfate sulphohydrolase</fullName>
    </alternativeName>
</protein>
<reference evidence="20" key="1">
    <citation type="journal article" date="2016" name="Nat. Commun.">
        <title>The Gonium pectorale genome demonstrates co-option of cell cycle regulation during the evolution of multicellularity.</title>
        <authorList>
            <person name="Hanschen E.R."/>
            <person name="Marriage T.N."/>
            <person name="Ferris P.J."/>
            <person name="Hamaji T."/>
            <person name="Toyoda A."/>
            <person name="Fujiyama A."/>
            <person name="Neme R."/>
            <person name="Noguchi H."/>
            <person name="Minakuchi Y."/>
            <person name="Suzuki M."/>
            <person name="Kawai-Toyooka H."/>
            <person name="Smith D.R."/>
            <person name="Sparks H."/>
            <person name="Anderson J."/>
            <person name="Bakaric R."/>
            <person name="Luria V."/>
            <person name="Karger A."/>
            <person name="Kirschner M.W."/>
            <person name="Durand P.M."/>
            <person name="Michod R.E."/>
            <person name="Nozaki H."/>
            <person name="Olson B.J."/>
        </authorList>
    </citation>
    <scope>NUCLEOTIDE SEQUENCE [LARGE SCALE GENOMIC DNA]</scope>
    <source>
        <strain evidence="20">NIES-2863</strain>
    </source>
</reference>
<dbReference type="GO" id="GO:0018958">
    <property type="term" value="P:phenol-containing compound metabolic process"/>
    <property type="evidence" value="ECO:0007669"/>
    <property type="project" value="UniProtKB-UniRule"/>
</dbReference>
<feature type="signal peptide" evidence="17">
    <location>
        <begin position="1"/>
        <end position="28"/>
    </location>
</feature>
<comment type="caution">
    <text evidence="19">The sequence shown here is derived from an EMBL/GenBank/DDBJ whole genome shotgun (WGS) entry which is preliminary data.</text>
</comment>
<evidence type="ECO:0000259" key="18">
    <source>
        <dbReference type="Pfam" id="PF00884"/>
    </source>
</evidence>
<evidence type="ECO:0000256" key="12">
    <source>
        <dbReference type="ARBA" id="ARBA00072663"/>
    </source>
</evidence>
<dbReference type="PANTHER" id="PTHR43108">
    <property type="entry name" value="N-ACETYLGLUCOSAMINE-6-SULFATASE FAMILY MEMBER"/>
    <property type="match status" value="1"/>
</dbReference>
<dbReference type="OrthoDB" id="1740450at2759"/>
<dbReference type="InterPro" id="IPR012083">
    <property type="entry name" value="Arylsulfatase"/>
</dbReference>
<dbReference type="PROSITE" id="PS00149">
    <property type="entry name" value="SULFATASE_2"/>
    <property type="match status" value="1"/>
</dbReference>
<evidence type="ECO:0000256" key="11">
    <source>
        <dbReference type="ARBA" id="ARBA00048030"/>
    </source>
</evidence>
<dbReference type="SUPFAM" id="SSF53649">
    <property type="entry name" value="Alkaline phosphatase-like"/>
    <property type="match status" value="1"/>
</dbReference>
<dbReference type="PIRSF" id="PIRSF000972">
    <property type="entry name" value="Arylsulf_plant"/>
    <property type="match status" value="1"/>
</dbReference>
<evidence type="ECO:0000313" key="19">
    <source>
        <dbReference type="EMBL" id="KXZ50558.1"/>
    </source>
</evidence>
<evidence type="ECO:0000256" key="14">
    <source>
        <dbReference type="PIRNR" id="PIRNR000972"/>
    </source>
</evidence>
<dbReference type="FunFam" id="3.40.720.10:FF:000098">
    <property type="entry name" value="Arylsulfatase"/>
    <property type="match status" value="1"/>
</dbReference>
<evidence type="ECO:0000256" key="8">
    <source>
        <dbReference type="ARBA" id="ARBA00023016"/>
    </source>
</evidence>
<dbReference type="PANTHER" id="PTHR43108:SF8">
    <property type="entry name" value="SD21168P"/>
    <property type="match status" value="1"/>
</dbReference>
<evidence type="ECO:0000256" key="9">
    <source>
        <dbReference type="ARBA" id="ARBA00023180"/>
    </source>
</evidence>
<keyword evidence="8" id="KW-0346">Stress response</keyword>
<dbReference type="STRING" id="33097.A0A150GL99"/>
<evidence type="ECO:0000256" key="5">
    <source>
        <dbReference type="ARBA" id="ARBA00022764"/>
    </source>
</evidence>
<evidence type="ECO:0000256" key="6">
    <source>
        <dbReference type="ARBA" id="ARBA00022801"/>
    </source>
</evidence>
<dbReference type="Pfam" id="PF00884">
    <property type="entry name" value="Sulfatase"/>
    <property type="match status" value="1"/>
</dbReference>
<dbReference type="InterPro" id="IPR017850">
    <property type="entry name" value="Alkaline_phosphatase_core_sf"/>
</dbReference>
<keyword evidence="5 14" id="KW-0574">Periplasm</keyword>
<organism evidence="19 20">
    <name type="scientific">Gonium pectorale</name>
    <name type="common">Green alga</name>
    <dbReference type="NCBI Taxonomy" id="33097"/>
    <lineage>
        <taxon>Eukaryota</taxon>
        <taxon>Viridiplantae</taxon>
        <taxon>Chlorophyta</taxon>
        <taxon>core chlorophytes</taxon>
        <taxon>Chlorophyceae</taxon>
        <taxon>CS clade</taxon>
        <taxon>Chlamydomonadales</taxon>
        <taxon>Volvocaceae</taxon>
        <taxon>Gonium</taxon>
    </lineage>
</organism>
<evidence type="ECO:0000256" key="15">
    <source>
        <dbReference type="PIRSR" id="PIRSR000972-50"/>
    </source>
</evidence>
<comment type="cofactor">
    <cofactor evidence="14">
        <name>Ca(2+)</name>
        <dbReference type="ChEBI" id="CHEBI:29108"/>
    </cofactor>
    <text evidence="14">Binds 1 Ca(2+) ion per subunit.</text>
</comment>
<accession>A0A150GL99</accession>
<feature type="region of interest" description="Disordered" evidence="16">
    <location>
        <begin position="581"/>
        <end position="603"/>
    </location>
</feature>
<dbReference type="InterPro" id="IPR024607">
    <property type="entry name" value="Sulfatase_CS"/>
</dbReference>
<dbReference type="GO" id="GO:0008449">
    <property type="term" value="F:N-acetylglucosamine-6-sulfatase activity"/>
    <property type="evidence" value="ECO:0007669"/>
    <property type="project" value="TreeGrafter"/>
</dbReference>
<keyword evidence="9" id="KW-0325">Glycoprotein</keyword>
<keyword evidence="7 14" id="KW-0106">Calcium</keyword>
<comment type="subcellular location">
    <subcellularLocation>
        <location evidence="1 14">Periplasm</location>
    </subcellularLocation>
</comment>
<keyword evidence="4 17" id="KW-0732">Signal</keyword>
<dbReference type="Proteomes" id="UP000075714">
    <property type="component" value="Unassembled WGS sequence"/>
</dbReference>
<feature type="chain" id="PRO_5007562177" description="Arylsulfatase" evidence="17">
    <location>
        <begin position="29"/>
        <end position="644"/>
    </location>
</feature>
<dbReference type="InterPro" id="IPR000917">
    <property type="entry name" value="Sulfatase_N"/>
</dbReference>
<dbReference type="CDD" id="cd16147">
    <property type="entry name" value="G6S"/>
    <property type="match status" value="1"/>
</dbReference>
<dbReference type="PROSITE" id="PS00523">
    <property type="entry name" value="SULFATASE_1"/>
    <property type="match status" value="1"/>
</dbReference>
<evidence type="ECO:0000256" key="2">
    <source>
        <dbReference type="ARBA" id="ARBA00008779"/>
    </source>
</evidence>
<dbReference type="GO" id="GO:0046872">
    <property type="term" value="F:metal ion binding"/>
    <property type="evidence" value="ECO:0007669"/>
    <property type="project" value="UniProtKB-UniRule"/>
</dbReference>
<dbReference type="GO" id="GO:0005539">
    <property type="term" value="F:glycosaminoglycan binding"/>
    <property type="evidence" value="ECO:0007669"/>
    <property type="project" value="TreeGrafter"/>
</dbReference>
<gene>
    <name evidence="19" type="ORF">GPECTOR_16g733</name>
</gene>
<dbReference type="Gene3D" id="3.40.720.10">
    <property type="entry name" value="Alkaline Phosphatase, subunit A"/>
    <property type="match status" value="1"/>
</dbReference>
<evidence type="ECO:0000256" key="13">
    <source>
        <dbReference type="ARBA" id="ARBA00083880"/>
    </source>
</evidence>
<feature type="modified residue" description="3-oxoalanine (Cys)" evidence="15">
    <location>
        <position position="77"/>
    </location>
</feature>
<comment type="PTM">
    <text evidence="15">The conversion to 3-oxoalanine (also known as C-formylglycine, FGly), of a serine or cysteine residue in prokaryotes and of a cysteine residue in eukaryotes, is critical for catalytic activity.</text>
</comment>
<feature type="domain" description="Sulfatase N-terminal" evidence="18">
    <location>
        <begin position="31"/>
        <end position="391"/>
    </location>
</feature>
<name>A0A150GL99_GONPE</name>
<evidence type="ECO:0000256" key="7">
    <source>
        <dbReference type="ARBA" id="ARBA00022837"/>
    </source>
</evidence>
<evidence type="ECO:0000256" key="16">
    <source>
        <dbReference type="SAM" id="MobiDB-lite"/>
    </source>
</evidence>
<dbReference type="GO" id="GO:0004065">
    <property type="term" value="F:arylsulfatase activity"/>
    <property type="evidence" value="ECO:0007669"/>
    <property type="project" value="UniProtKB-UniRule"/>
</dbReference>
<dbReference type="EC" id="3.1.6.1" evidence="10 14"/>
<proteinExistence type="inferred from homology"/>
<evidence type="ECO:0000256" key="4">
    <source>
        <dbReference type="ARBA" id="ARBA00022729"/>
    </source>
</evidence>
<keyword evidence="3 14" id="KW-0479">Metal-binding</keyword>
<evidence type="ECO:0000313" key="20">
    <source>
        <dbReference type="Proteomes" id="UP000075714"/>
    </source>
</evidence>
<keyword evidence="6 14" id="KW-0378">Hydrolase</keyword>
<keyword evidence="20" id="KW-1185">Reference proteome</keyword>
<evidence type="ECO:0000256" key="3">
    <source>
        <dbReference type="ARBA" id="ARBA00022723"/>
    </source>
</evidence>
<evidence type="ECO:0000256" key="10">
    <source>
        <dbReference type="ARBA" id="ARBA00035026"/>
    </source>
</evidence>
<feature type="compositionally biased region" description="Low complexity" evidence="16">
    <location>
        <begin position="588"/>
        <end position="598"/>
    </location>
</feature>
<evidence type="ECO:0000256" key="17">
    <source>
        <dbReference type="SAM" id="SignalP"/>
    </source>
</evidence>